<evidence type="ECO:0000313" key="1">
    <source>
        <dbReference type="EMBL" id="RUO49724.1"/>
    </source>
</evidence>
<dbReference type="Proteomes" id="UP000286985">
    <property type="component" value="Unassembled WGS sequence"/>
</dbReference>
<dbReference type="Pfam" id="PF26363">
    <property type="entry name" value="Phospholipase-like"/>
    <property type="match status" value="1"/>
</dbReference>
<protein>
    <submittedName>
        <fullName evidence="1">DUF2974 domain-containing protein</fullName>
    </submittedName>
</protein>
<dbReference type="InterPro" id="IPR029058">
    <property type="entry name" value="AB_hydrolase_fold"/>
</dbReference>
<dbReference type="Gene3D" id="3.40.50.1820">
    <property type="entry name" value="alpha/beta hydrolase"/>
    <property type="match status" value="1"/>
</dbReference>
<evidence type="ECO:0000313" key="2">
    <source>
        <dbReference type="Proteomes" id="UP000286985"/>
    </source>
</evidence>
<keyword evidence="2" id="KW-1185">Reference proteome</keyword>
<accession>A0A432XLZ3</accession>
<dbReference type="AlphaFoldDB" id="A0A432XLZ3"/>
<reference evidence="2" key="1">
    <citation type="journal article" date="2018" name="Front. Microbiol.">
        <title>Genome-Based Analysis Reveals the Taxonomy and Diversity of the Family Idiomarinaceae.</title>
        <authorList>
            <person name="Liu Y."/>
            <person name="Lai Q."/>
            <person name="Shao Z."/>
        </authorList>
    </citation>
    <scope>NUCLEOTIDE SEQUENCE [LARGE SCALE GENOMIC DNA]</scope>
    <source>
        <strain evidence="2">908033</strain>
    </source>
</reference>
<organism evidence="1 2">
    <name type="scientific">Pseudidiomarina donghaiensis</name>
    <dbReference type="NCBI Taxonomy" id="519452"/>
    <lineage>
        <taxon>Bacteria</taxon>
        <taxon>Pseudomonadati</taxon>
        <taxon>Pseudomonadota</taxon>
        <taxon>Gammaproteobacteria</taxon>
        <taxon>Alteromonadales</taxon>
        <taxon>Idiomarinaceae</taxon>
        <taxon>Pseudidiomarina</taxon>
    </lineage>
</organism>
<comment type="caution">
    <text evidence="1">The sequence shown here is derived from an EMBL/GenBank/DDBJ whole genome shotgun (WGS) entry which is preliminary data.</text>
</comment>
<dbReference type="SUPFAM" id="SSF53474">
    <property type="entry name" value="alpha/beta-Hydrolases"/>
    <property type="match status" value="1"/>
</dbReference>
<proteinExistence type="predicted"/>
<dbReference type="STRING" id="519452.SAMN04488139_1022"/>
<dbReference type="EMBL" id="PIPU01000001">
    <property type="protein sequence ID" value="RUO49724.1"/>
    <property type="molecule type" value="Genomic_DNA"/>
</dbReference>
<name>A0A432XLZ3_9GAMM</name>
<dbReference type="RefSeq" id="WP_092838375.1">
    <property type="nucleotide sequence ID" value="NZ_FPCF01000001.1"/>
</dbReference>
<dbReference type="OrthoDB" id="6298192at2"/>
<sequence length="226" mass="23134">MGALFANGLAGGKFANGAVSAAFMAAVHVGVAASRKRTAQEVTYAKLANDVYKPQGKAIDGYEMSRDLFTDSETGLQSALYVNQDTGHSVFAFAGTNGASDWIANIRQAFGLESAQYTQAMGQAQAVYAAKGGNVQFVGHSLGGGLATTSAIVTGVSATVFNAAGLNPSTVGGASPAPGSITHFQSSFDGLQMLNSDTPVKTYGEQVLLGPAGWHPMGGVCERVRC</sequence>
<gene>
    <name evidence="1" type="ORF">CWE24_04415</name>
</gene>